<organism evidence="1 2">
    <name type="scientific">Hymenoscyphus albidus</name>
    <dbReference type="NCBI Taxonomy" id="595503"/>
    <lineage>
        <taxon>Eukaryota</taxon>
        <taxon>Fungi</taxon>
        <taxon>Dikarya</taxon>
        <taxon>Ascomycota</taxon>
        <taxon>Pezizomycotina</taxon>
        <taxon>Leotiomycetes</taxon>
        <taxon>Helotiales</taxon>
        <taxon>Helotiaceae</taxon>
        <taxon>Hymenoscyphus</taxon>
    </lineage>
</organism>
<name>A0A9N9LQV0_9HELO</name>
<dbReference type="Proteomes" id="UP000701801">
    <property type="component" value="Unassembled WGS sequence"/>
</dbReference>
<protein>
    <submittedName>
        <fullName evidence="1">Uncharacterized protein</fullName>
    </submittedName>
</protein>
<dbReference type="AlphaFoldDB" id="A0A9N9LQV0"/>
<keyword evidence="2" id="KW-1185">Reference proteome</keyword>
<evidence type="ECO:0000313" key="2">
    <source>
        <dbReference type="Proteomes" id="UP000701801"/>
    </source>
</evidence>
<reference evidence="1" key="1">
    <citation type="submission" date="2021-07" db="EMBL/GenBank/DDBJ databases">
        <authorList>
            <person name="Durling M."/>
        </authorList>
    </citation>
    <scope>NUCLEOTIDE SEQUENCE</scope>
</reference>
<proteinExistence type="predicted"/>
<gene>
    <name evidence="1" type="ORF">HYALB_00005230</name>
</gene>
<evidence type="ECO:0000313" key="1">
    <source>
        <dbReference type="EMBL" id="CAG8978893.1"/>
    </source>
</evidence>
<comment type="caution">
    <text evidence="1">The sequence shown here is derived from an EMBL/GenBank/DDBJ whole genome shotgun (WGS) entry which is preliminary data.</text>
</comment>
<sequence length="63" mass="6852">MSSFKVLIPDAKYRIFPTLAITSDLTGSPPNYAFRTAALEEFAAALWTVVDALALSTTVWAMV</sequence>
<accession>A0A9N9LQV0</accession>
<dbReference type="EMBL" id="CAJVRM010000285">
    <property type="protein sequence ID" value="CAG8978893.1"/>
    <property type="molecule type" value="Genomic_DNA"/>
</dbReference>